<dbReference type="Proteomes" id="UP000078343">
    <property type="component" value="Unassembled WGS sequence"/>
</dbReference>
<dbReference type="EMBL" id="LVYI01000003">
    <property type="protein sequence ID" value="OAP62274.1"/>
    <property type="molecule type" value="Genomic_DNA"/>
</dbReference>
<dbReference type="STRING" id="1367422.A0A178ZR12"/>
<gene>
    <name evidence="2" type="ORF">AYL99_04477</name>
</gene>
<feature type="compositionally biased region" description="Low complexity" evidence="1">
    <location>
        <begin position="21"/>
        <end position="42"/>
    </location>
</feature>
<evidence type="ECO:0000313" key="2">
    <source>
        <dbReference type="EMBL" id="OAP62274.1"/>
    </source>
</evidence>
<reference evidence="2 3" key="1">
    <citation type="submission" date="2016-04" db="EMBL/GenBank/DDBJ databases">
        <title>Draft genome of Fonsecaea erecta CBS 125763.</title>
        <authorList>
            <person name="Weiss V.A."/>
            <person name="Vicente V.A."/>
            <person name="Raittz R.T."/>
            <person name="Moreno L.F."/>
            <person name="De Souza E.M."/>
            <person name="Pedrosa F.O."/>
            <person name="Steffens M.B."/>
            <person name="Faoro H."/>
            <person name="Tadra-Sfeir M.Z."/>
            <person name="Najafzadeh M.J."/>
            <person name="Felipe M.S."/>
            <person name="Teixeira M."/>
            <person name="Sun J."/>
            <person name="Xi L."/>
            <person name="Gomes R."/>
            <person name="De Azevedo C.M."/>
            <person name="Salgado C.G."/>
            <person name="Da Silva M.B."/>
            <person name="Nascimento M.F."/>
            <person name="Queiroz-Telles F."/>
            <person name="Attili D.S."/>
            <person name="Gorbushina A."/>
        </authorList>
    </citation>
    <scope>NUCLEOTIDE SEQUENCE [LARGE SCALE GENOMIC DNA]</scope>
    <source>
        <strain evidence="2 3">CBS 125763</strain>
    </source>
</reference>
<dbReference type="AlphaFoldDB" id="A0A178ZR12"/>
<protein>
    <submittedName>
        <fullName evidence="2">Uncharacterized protein</fullName>
    </submittedName>
</protein>
<name>A0A178ZR12_9EURO</name>
<keyword evidence="3" id="KW-1185">Reference proteome</keyword>
<comment type="caution">
    <text evidence="2">The sequence shown here is derived from an EMBL/GenBank/DDBJ whole genome shotgun (WGS) entry which is preliminary data.</text>
</comment>
<sequence length="204" mass="22725">MSGKRKASVFEEDMFHLQPNTTISTTPSVTSSPLSSTSSTISSLGDTHPYDFLRVKAVPYLNSRTRKRYRDDRPDEEIIHENTLKKLYDAQRLHLDEAMPMSDVISLGEDGLPVDEADTEMTDDVPDAEIPQTAQLNQRTIDAFFGSRGGGAQSRANALDVSPNPFLSKPGTLHRQRQQVQRTCYDYWNNPNLHSIGDSAAAAR</sequence>
<evidence type="ECO:0000256" key="1">
    <source>
        <dbReference type="SAM" id="MobiDB-lite"/>
    </source>
</evidence>
<accession>A0A178ZR12</accession>
<dbReference type="RefSeq" id="XP_018695641.1">
    <property type="nucleotide sequence ID" value="XM_018835991.1"/>
</dbReference>
<organism evidence="2 3">
    <name type="scientific">Fonsecaea erecta</name>
    <dbReference type="NCBI Taxonomy" id="1367422"/>
    <lineage>
        <taxon>Eukaryota</taxon>
        <taxon>Fungi</taxon>
        <taxon>Dikarya</taxon>
        <taxon>Ascomycota</taxon>
        <taxon>Pezizomycotina</taxon>
        <taxon>Eurotiomycetes</taxon>
        <taxon>Chaetothyriomycetidae</taxon>
        <taxon>Chaetothyriales</taxon>
        <taxon>Herpotrichiellaceae</taxon>
        <taxon>Fonsecaea</taxon>
    </lineage>
</organism>
<dbReference type="GeneID" id="30008646"/>
<feature type="region of interest" description="Disordered" evidence="1">
    <location>
        <begin position="18"/>
        <end position="42"/>
    </location>
</feature>
<evidence type="ECO:0000313" key="3">
    <source>
        <dbReference type="Proteomes" id="UP000078343"/>
    </source>
</evidence>
<dbReference type="OrthoDB" id="5336357at2759"/>
<proteinExistence type="predicted"/>